<dbReference type="Pfam" id="PF01261">
    <property type="entry name" value="AP_endonuc_2"/>
    <property type="match status" value="1"/>
</dbReference>
<evidence type="ECO:0000259" key="3">
    <source>
        <dbReference type="Pfam" id="PF01261"/>
    </source>
</evidence>
<keyword evidence="2" id="KW-0732">Signal</keyword>
<comment type="caution">
    <text evidence="4">The sequence shown here is derived from an EMBL/GenBank/DDBJ whole genome shotgun (WGS) entry which is preliminary data.</text>
</comment>
<feature type="domain" description="Xylose isomerase-like TIM barrel" evidence="3">
    <location>
        <begin position="94"/>
        <end position="299"/>
    </location>
</feature>
<dbReference type="SUPFAM" id="SSF51658">
    <property type="entry name" value="Xylose isomerase-like"/>
    <property type="match status" value="1"/>
</dbReference>
<name>A0A1E8F984_9ALTE</name>
<dbReference type="STRING" id="1856405.BFC17_07990"/>
<dbReference type="PANTHER" id="PTHR43489:SF3">
    <property type="entry name" value="XYLOSE ISOMERASE DOMAIN PROTEIN TIM BARREL"/>
    <property type="match status" value="1"/>
</dbReference>
<evidence type="ECO:0000313" key="4">
    <source>
        <dbReference type="EMBL" id="OFI32158.1"/>
    </source>
</evidence>
<reference evidence="4 5" key="1">
    <citation type="submission" date="2016-09" db="EMBL/GenBank/DDBJ databases">
        <title>Alteromonas lipolytica, a new species isolated from sea water.</title>
        <authorList>
            <person name="Wu Y.-H."/>
            <person name="Cheng H."/>
            <person name="Xu X.-W."/>
        </authorList>
    </citation>
    <scope>NUCLEOTIDE SEQUENCE [LARGE SCALE GENOMIC DNA]</scope>
    <source>
        <strain evidence="4 5">JW12</strain>
    </source>
</reference>
<dbReference type="AlphaFoldDB" id="A0A1E8F984"/>
<dbReference type="InterPro" id="IPR036237">
    <property type="entry name" value="Xyl_isomerase-like_sf"/>
</dbReference>
<evidence type="ECO:0000256" key="1">
    <source>
        <dbReference type="ARBA" id="ARBA00023235"/>
    </source>
</evidence>
<keyword evidence="1 4" id="KW-0413">Isomerase</keyword>
<organism evidence="4 5">
    <name type="scientific">Alteromonas lipolytica</name>
    <dbReference type="NCBI Taxonomy" id="1856405"/>
    <lineage>
        <taxon>Bacteria</taxon>
        <taxon>Pseudomonadati</taxon>
        <taxon>Pseudomonadota</taxon>
        <taxon>Gammaproteobacteria</taxon>
        <taxon>Alteromonadales</taxon>
        <taxon>Alteromonadaceae</taxon>
        <taxon>Alteromonas/Salinimonas group</taxon>
        <taxon>Alteromonas</taxon>
    </lineage>
</organism>
<protein>
    <submittedName>
        <fullName evidence="4">Hydroxypyruvate isomerase</fullName>
    </submittedName>
</protein>
<dbReference type="InterPro" id="IPR013022">
    <property type="entry name" value="Xyl_isomerase-like_TIM-brl"/>
</dbReference>
<dbReference type="GO" id="GO:0016853">
    <property type="term" value="F:isomerase activity"/>
    <property type="evidence" value="ECO:0007669"/>
    <property type="project" value="UniProtKB-KW"/>
</dbReference>
<dbReference type="EMBL" id="MJIC01000021">
    <property type="protein sequence ID" value="OFI32158.1"/>
    <property type="molecule type" value="Genomic_DNA"/>
</dbReference>
<dbReference type="PANTHER" id="PTHR43489">
    <property type="entry name" value="ISOMERASE"/>
    <property type="match status" value="1"/>
</dbReference>
<dbReference type="RefSeq" id="WP_070178627.1">
    <property type="nucleotide sequence ID" value="NZ_BMJR01000010.1"/>
</dbReference>
<gene>
    <name evidence="4" type="ORF">BFC17_07990</name>
</gene>
<keyword evidence="5" id="KW-1185">Reference proteome</keyword>
<feature type="chain" id="PRO_5009213906" evidence="2">
    <location>
        <begin position="40"/>
        <end position="306"/>
    </location>
</feature>
<dbReference type="Proteomes" id="UP000176037">
    <property type="component" value="Unassembled WGS sequence"/>
</dbReference>
<dbReference type="OrthoDB" id="9786584at2"/>
<dbReference type="InterPro" id="IPR050417">
    <property type="entry name" value="Sugar_Epim/Isomerase"/>
</dbReference>
<proteinExistence type="predicted"/>
<keyword evidence="4" id="KW-0670">Pyruvate</keyword>
<evidence type="ECO:0000256" key="2">
    <source>
        <dbReference type="SAM" id="SignalP"/>
    </source>
</evidence>
<dbReference type="Gene3D" id="3.20.20.150">
    <property type="entry name" value="Divalent-metal-dependent TIM barrel enzymes"/>
    <property type="match status" value="1"/>
</dbReference>
<sequence length="306" mass="33748">MRDPKGLPLTATTVNARRDVLKKLVLGMTGASLSASALAALPNDIAKLTLKGNINHSVARWTYSELTIEELCIAAKAIGFSAIDLVGPDDWPTLKKYGIDSSMCNGAELNLTDGWADPAFHDVLTERYLKHIDLIADAGYRNLICFSGNKRGVTPEAGLQHAVTGLKRIIGHAEKRGVILQMELFNSKVDHPDYFADNSAWGIALCRQLGSANFKLLYDIYHMQISEGDIIRTIRENHQYFGHYHTAGVPGRHEINDNQELFYPAIIKAINATGFNGYVAQEFIPTPKTIQGQIESLREAILICDV</sequence>
<feature type="signal peptide" evidence="2">
    <location>
        <begin position="1"/>
        <end position="39"/>
    </location>
</feature>
<evidence type="ECO:0000313" key="5">
    <source>
        <dbReference type="Proteomes" id="UP000176037"/>
    </source>
</evidence>
<accession>A0A1E8F984</accession>